<proteinExistence type="inferred from homology"/>
<dbReference type="Pfam" id="PF00114">
    <property type="entry name" value="Pilin"/>
    <property type="match status" value="1"/>
</dbReference>
<gene>
    <name evidence="5" type="ORF">ACFQNJ_12200</name>
</gene>
<dbReference type="PANTHER" id="PTHR30093">
    <property type="entry name" value="GENERAL SECRETION PATHWAY PROTEIN G"/>
    <property type="match status" value="1"/>
</dbReference>
<keyword evidence="4" id="KW-0472">Membrane</keyword>
<dbReference type="RefSeq" id="WP_382257691.1">
    <property type="nucleotide sequence ID" value="NZ_JBHTBX010000007.1"/>
</dbReference>
<keyword evidence="3" id="KW-0281">Fimbrium</keyword>
<keyword evidence="6" id="KW-1185">Reference proteome</keyword>
<evidence type="ECO:0000256" key="2">
    <source>
        <dbReference type="ARBA" id="ARBA00022481"/>
    </source>
</evidence>
<evidence type="ECO:0000256" key="3">
    <source>
        <dbReference type="RuleBase" id="RU000389"/>
    </source>
</evidence>
<organism evidence="5 6">
    <name type="scientific">Hydrogenophaga bisanensis</name>
    <dbReference type="NCBI Taxonomy" id="439611"/>
    <lineage>
        <taxon>Bacteria</taxon>
        <taxon>Pseudomonadati</taxon>
        <taxon>Pseudomonadota</taxon>
        <taxon>Betaproteobacteria</taxon>
        <taxon>Burkholderiales</taxon>
        <taxon>Comamonadaceae</taxon>
        <taxon>Hydrogenophaga</taxon>
    </lineage>
</organism>
<dbReference type="PROSITE" id="PS00409">
    <property type="entry name" value="PROKAR_NTER_METHYL"/>
    <property type="match status" value="1"/>
</dbReference>
<dbReference type="InterPro" id="IPR001082">
    <property type="entry name" value="Pilin"/>
</dbReference>
<dbReference type="InterPro" id="IPR012902">
    <property type="entry name" value="N_methyl_site"/>
</dbReference>
<dbReference type="SUPFAM" id="SSF54523">
    <property type="entry name" value="Pili subunits"/>
    <property type="match status" value="1"/>
</dbReference>
<dbReference type="EMBL" id="JBHTBX010000007">
    <property type="protein sequence ID" value="MFC7435269.1"/>
    <property type="molecule type" value="Genomic_DNA"/>
</dbReference>
<dbReference type="Proteomes" id="UP001596495">
    <property type="component" value="Unassembled WGS sequence"/>
</dbReference>
<feature type="transmembrane region" description="Helical" evidence="4">
    <location>
        <begin position="12"/>
        <end position="32"/>
    </location>
</feature>
<protein>
    <submittedName>
        <fullName evidence="5">Pilin</fullName>
    </submittedName>
</protein>
<dbReference type="Pfam" id="PF07963">
    <property type="entry name" value="N_methyl"/>
    <property type="match status" value="1"/>
</dbReference>
<keyword evidence="4" id="KW-0812">Transmembrane</keyword>
<evidence type="ECO:0000313" key="5">
    <source>
        <dbReference type="EMBL" id="MFC7435269.1"/>
    </source>
</evidence>
<sequence>MQTFRCRGFTLIELLIVVAIIGILVSVALPAYQDYTVRARVTEGLSLASMPKTMIGSEGVASQEDMVGIATVWNAQAGGNGASSKYVRSVLIDAGGAGANTADITITYDETRLGGVDAASNTLVLSPYIRANAGPITLLAAQLASPPITGSIDWLCTSDAGVGAGTQAATGGFGAPANVGTLPSRYAPAMCR</sequence>
<dbReference type="InterPro" id="IPR045584">
    <property type="entry name" value="Pilin-like"/>
</dbReference>
<keyword evidence="2" id="KW-0488">Methylation</keyword>
<dbReference type="PANTHER" id="PTHR30093:SF34">
    <property type="entry name" value="PREPILIN PEPTIDASE-DEPENDENT PROTEIN D"/>
    <property type="match status" value="1"/>
</dbReference>
<comment type="similarity">
    <text evidence="1 3">Belongs to the N-Me-Phe pilin family.</text>
</comment>
<evidence type="ECO:0000256" key="4">
    <source>
        <dbReference type="SAM" id="Phobius"/>
    </source>
</evidence>
<evidence type="ECO:0000256" key="1">
    <source>
        <dbReference type="ARBA" id="ARBA00005233"/>
    </source>
</evidence>
<dbReference type="Gene3D" id="3.30.700.10">
    <property type="entry name" value="Glycoprotein, Type 4 Pilin"/>
    <property type="match status" value="1"/>
</dbReference>
<name>A0ABW2RBA6_9BURK</name>
<comment type="caution">
    <text evidence="5">The sequence shown here is derived from an EMBL/GenBank/DDBJ whole genome shotgun (WGS) entry which is preliminary data.</text>
</comment>
<accession>A0ABW2RBA6</accession>
<evidence type="ECO:0000313" key="6">
    <source>
        <dbReference type="Proteomes" id="UP001596495"/>
    </source>
</evidence>
<dbReference type="NCBIfam" id="TIGR02532">
    <property type="entry name" value="IV_pilin_GFxxxE"/>
    <property type="match status" value="1"/>
</dbReference>
<reference evidence="6" key="1">
    <citation type="journal article" date="2019" name="Int. J. Syst. Evol. Microbiol.">
        <title>The Global Catalogue of Microorganisms (GCM) 10K type strain sequencing project: providing services to taxonomists for standard genome sequencing and annotation.</title>
        <authorList>
            <consortium name="The Broad Institute Genomics Platform"/>
            <consortium name="The Broad Institute Genome Sequencing Center for Infectious Disease"/>
            <person name="Wu L."/>
            <person name="Ma J."/>
        </authorList>
    </citation>
    <scope>NUCLEOTIDE SEQUENCE [LARGE SCALE GENOMIC DNA]</scope>
    <source>
        <strain evidence="6">CCUG 54518</strain>
    </source>
</reference>
<keyword evidence="4" id="KW-1133">Transmembrane helix</keyword>